<evidence type="ECO:0008006" key="3">
    <source>
        <dbReference type="Google" id="ProtNLM"/>
    </source>
</evidence>
<gene>
    <name evidence="1" type="ORF">I593_00612</name>
</gene>
<sequence length="154" mass="17861">MKEISTENVGLVGEYLVAAELCKRGFYAQLTLGNHKKTDLLIESENAVGCVSVKTKRGATWPRVKGIWKECDLIVFVDFKNKSIDERPDFYILNTNDWKNLIKKLNRKKQGSLIDRKTNTLYWEDEEGFITWQGCQISVTQVAEFKEKWPIKIK</sequence>
<name>R9B9D9_9GAMM</name>
<dbReference type="Gene3D" id="3.40.1350.10">
    <property type="match status" value="1"/>
</dbReference>
<proteinExistence type="predicted"/>
<organism evidence="1 2">
    <name type="scientific">Acinetobacter tandoii DSM 14970 = CIP 107469</name>
    <dbReference type="NCBI Taxonomy" id="1120927"/>
    <lineage>
        <taxon>Bacteria</taxon>
        <taxon>Pseudomonadati</taxon>
        <taxon>Pseudomonadota</taxon>
        <taxon>Gammaproteobacteria</taxon>
        <taxon>Moraxellales</taxon>
        <taxon>Moraxellaceae</taxon>
        <taxon>Acinetobacter</taxon>
    </lineage>
</organism>
<evidence type="ECO:0000313" key="1">
    <source>
        <dbReference type="EMBL" id="EOR10820.1"/>
    </source>
</evidence>
<dbReference type="Proteomes" id="UP000016201">
    <property type="component" value="Unassembled WGS sequence"/>
</dbReference>
<comment type="caution">
    <text evidence="1">The sequence shown here is derived from an EMBL/GenBank/DDBJ whole genome shotgun (WGS) entry which is preliminary data.</text>
</comment>
<reference evidence="1 2" key="1">
    <citation type="submission" date="2013-03" db="EMBL/GenBank/DDBJ databases">
        <title>The Genome Sequence of Acinetobacter tandoii CIP 107469.</title>
        <authorList>
            <consortium name="The Broad Institute Genome Sequencing Platform"/>
            <consortium name="The Broad Institute Genome Sequencing Center for Infectious Disease"/>
            <person name="Cerqueira G."/>
            <person name="Feldgarden M."/>
            <person name="Courvalin P."/>
            <person name="Perichon B."/>
            <person name="Grillot-Courvalin C."/>
            <person name="Clermont D."/>
            <person name="Rocha E."/>
            <person name="Yoon E.-J."/>
            <person name="Nemec A."/>
            <person name="Walker B."/>
            <person name="Young S.K."/>
            <person name="Zeng Q."/>
            <person name="Gargeya S."/>
            <person name="Fitzgerald M."/>
            <person name="Haas B."/>
            <person name="Abouelleil A."/>
            <person name="Alvarado L."/>
            <person name="Arachchi H.M."/>
            <person name="Berlin A.M."/>
            <person name="Chapman S.B."/>
            <person name="Dewar J."/>
            <person name="Goldberg J."/>
            <person name="Griggs A."/>
            <person name="Gujja S."/>
            <person name="Hansen M."/>
            <person name="Howarth C."/>
            <person name="Imamovic A."/>
            <person name="Larimer J."/>
            <person name="McCowan C."/>
            <person name="Murphy C."/>
            <person name="Neiman D."/>
            <person name="Pearson M."/>
            <person name="Priest M."/>
            <person name="Roberts A."/>
            <person name="Saif S."/>
            <person name="Shea T."/>
            <person name="Sisk P."/>
            <person name="Sykes S."/>
            <person name="Wortman J."/>
            <person name="Nusbaum C."/>
            <person name="Birren B."/>
        </authorList>
    </citation>
    <scope>NUCLEOTIDE SEQUENCE [LARGE SCALE GENOMIC DNA]</scope>
    <source>
        <strain evidence="1 2">CIP 107469</strain>
    </source>
</reference>
<evidence type="ECO:0000313" key="2">
    <source>
        <dbReference type="Proteomes" id="UP000016201"/>
    </source>
</evidence>
<dbReference type="PATRIC" id="fig|1120927.3.peg.581"/>
<dbReference type="RefSeq" id="WP_016165756.1">
    <property type="nucleotide sequence ID" value="NZ_KE007360.1"/>
</dbReference>
<dbReference type="OrthoDB" id="7060296at2"/>
<dbReference type="GO" id="GO:0003676">
    <property type="term" value="F:nucleic acid binding"/>
    <property type="evidence" value="ECO:0007669"/>
    <property type="project" value="InterPro"/>
</dbReference>
<accession>R9B9D9</accession>
<dbReference type="AlphaFoldDB" id="R9B9D9"/>
<keyword evidence="2" id="KW-1185">Reference proteome</keyword>
<dbReference type="InterPro" id="IPR011856">
    <property type="entry name" value="tRNA_endonuc-like_dom_sf"/>
</dbReference>
<protein>
    <recommendedName>
        <fullName evidence="3">PD(D/E)XK endonuclease domain-containing protein</fullName>
    </recommendedName>
</protein>
<dbReference type="EMBL" id="AQFM01000023">
    <property type="protein sequence ID" value="EOR10820.1"/>
    <property type="molecule type" value="Genomic_DNA"/>
</dbReference>